<comment type="caution">
    <text evidence="4">The sequence shown here is derived from an EMBL/GenBank/DDBJ whole genome shotgun (WGS) entry which is preliminary data.</text>
</comment>
<evidence type="ECO:0000256" key="1">
    <source>
        <dbReference type="PIRSR" id="PIRSR610347-1"/>
    </source>
</evidence>
<dbReference type="InterPro" id="IPR010347">
    <property type="entry name" value="Tdp1"/>
</dbReference>
<feature type="region of interest" description="Disordered" evidence="3">
    <location>
        <begin position="135"/>
        <end position="154"/>
    </location>
</feature>
<feature type="active site" description="Nucleophile" evidence="1">
    <location>
        <position position="261"/>
    </location>
</feature>
<dbReference type="OrthoDB" id="47785at2759"/>
<proteinExistence type="predicted"/>
<dbReference type="GO" id="GO:0006281">
    <property type="term" value="P:DNA repair"/>
    <property type="evidence" value="ECO:0007669"/>
    <property type="project" value="InterPro"/>
</dbReference>
<feature type="binding site" evidence="2">
    <location>
        <position position="263"/>
    </location>
    <ligand>
        <name>substrate</name>
    </ligand>
</feature>
<feature type="region of interest" description="Disordered" evidence="3">
    <location>
        <begin position="562"/>
        <end position="599"/>
    </location>
</feature>
<dbReference type="Gene3D" id="3.30.870.10">
    <property type="entry name" value="Endonuclease Chain A"/>
    <property type="match status" value="2"/>
</dbReference>
<sequence>MNNMSNEDEDLKQAIALSLTSNATAEAVTAVPIAGNPSDIPSKATLGLAGFDRRAMEQERLARQAARGIKRESSISPPATRRSRKSPKIEETGVDLPSGARLNYLSTLVDDQQEDRKPAAANNATNRHRSTPKIAAPVNDTKRGPMTTATSVPQGGLVYPDGMVKKTWAFGHDRSSNEVKLEEVLEPRTLRTAVLSAFQWDLDWVLKKLKTPRDGGSTKCIFIMQAKEPGERQRMKEAVEPAQSYLRLCFPPMEGQTWCMHSKLMLLFHPEKLRIAIPTANLLNFDWGETGSMENSVFMIDLPRLADEKKTSVDKLTSFGRELAYFLEKQTVDQDVREGLLNFDFGATESMAFVHSVGGISYRDEAKRTGFLGLSSAVQHLGLHAEDVEIDFAASSIGSLNDDQLRNLHSAAKGEDVIARTANAQTKTKANFFKKSEKTATGKASNVRDRVRIYFPTHETVTSSKAGAAGTICLSRKYYENIGFPRSCFRDYISTREGLLSHNKILYARGKRREGRAVKDVAWTKEKAWKMNCRNWECGVLLPVPEAKLKEVKKEREAVVKKEVVDGEDSETESEDGTGEDSETESEGGEAGTTAAEGLGELVGMEVFEGLVDPPFLHPAPDYGESEPWYFLECNR</sequence>
<keyword evidence="5" id="KW-1185">Reference proteome</keyword>
<dbReference type="GO" id="GO:0003690">
    <property type="term" value="F:double-stranded DNA binding"/>
    <property type="evidence" value="ECO:0007669"/>
    <property type="project" value="TreeGrafter"/>
</dbReference>
<organism evidence="4 5">
    <name type="scientific">Salinomyces thailandicus</name>
    <dbReference type="NCBI Taxonomy" id="706561"/>
    <lineage>
        <taxon>Eukaryota</taxon>
        <taxon>Fungi</taxon>
        <taxon>Dikarya</taxon>
        <taxon>Ascomycota</taxon>
        <taxon>Pezizomycotina</taxon>
        <taxon>Dothideomycetes</taxon>
        <taxon>Dothideomycetidae</taxon>
        <taxon>Mycosphaerellales</taxon>
        <taxon>Teratosphaeriaceae</taxon>
        <taxon>Salinomyces</taxon>
    </lineage>
</organism>
<dbReference type="Proteomes" id="UP000308549">
    <property type="component" value="Unassembled WGS sequence"/>
</dbReference>
<protein>
    <recommendedName>
        <fullName evidence="6">Phospholipase D/nuclease</fullName>
    </recommendedName>
</protein>
<dbReference type="EMBL" id="NAJL01000015">
    <property type="protein sequence ID" value="TKA29172.1"/>
    <property type="molecule type" value="Genomic_DNA"/>
</dbReference>
<accession>A0A4U0U3R8</accession>
<feature type="region of interest" description="Disordered" evidence="3">
    <location>
        <begin position="59"/>
        <end position="97"/>
    </location>
</feature>
<gene>
    <name evidence="4" type="ORF">B0A50_03682</name>
</gene>
<evidence type="ECO:0008006" key="6">
    <source>
        <dbReference type="Google" id="ProtNLM"/>
    </source>
</evidence>
<dbReference type="SUPFAM" id="SSF56024">
    <property type="entry name" value="Phospholipase D/nuclease"/>
    <property type="match status" value="2"/>
</dbReference>
<evidence type="ECO:0000256" key="3">
    <source>
        <dbReference type="SAM" id="MobiDB-lite"/>
    </source>
</evidence>
<feature type="compositionally biased region" description="Acidic residues" evidence="3">
    <location>
        <begin position="566"/>
        <end position="588"/>
    </location>
</feature>
<name>A0A4U0U3R8_9PEZI</name>
<reference evidence="4 5" key="1">
    <citation type="submission" date="2017-03" db="EMBL/GenBank/DDBJ databases">
        <title>Genomes of endolithic fungi from Antarctica.</title>
        <authorList>
            <person name="Coleine C."/>
            <person name="Masonjones S."/>
            <person name="Stajich J.E."/>
        </authorList>
    </citation>
    <scope>NUCLEOTIDE SEQUENCE [LARGE SCALE GENOMIC DNA]</scope>
    <source>
        <strain evidence="4 5">CCFEE 6315</strain>
    </source>
</reference>
<dbReference type="GO" id="GO:0017005">
    <property type="term" value="F:3'-tyrosyl-DNA phosphodiesterase activity"/>
    <property type="evidence" value="ECO:0007669"/>
    <property type="project" value="TreeGrafter"/>
</dbReference>
<evidence type="ECO:0000256" key="2">
    <source>
        <dbReference type="PIRSR" id="PIRSR610347-2"/>
    </source>
</evidence>
<dbReference type="Pfam" id="PF06087">
    <property type="entry name" value="Tyr-DNA_phospho"/>
    <property type="match status" value="1"/>
</dbReference>
<evidence type="ECO:0000313" key="5">
    <source>
        <dbReference type="Proteomes" id="UP000308549"/>
    </source>
</evidence>
<dbReference type="PANTHER" id="PTHR12415">
    <property type="entry name" value="TYROSYL-DNA PHOSPHODIESTERASE 1"/>
    <property type="match status" value="1"/>
</dbReference>
<dbReference type="PANTHER" id="PTHR12415:SF4">
    <property type="entry name" value="TYROSYL-DNA PHOSPHODIESTERASE DOMAIN-CONTAINING PROTEIN"/>
    <property type="match status" value="1"/>
</dbReference>
<dbReference type="AlphaFoldDB" id="A0A4U0U3R8"/>
<dbReference type="GO" id="GO:0005634">
    <property type="term" value="C:nucleus"/>
    <property type="evidence" value="ECO:0007669"/>
    <property type="project" value="InterPro"/>
</dbReference>
<dbReference type="CDD" id="cd09122">
    <property type="entry name" value="PLDc_Tdp1_1"/>
    <property type="match status" value="1"/>
</dbReference>
<dbReference type="GO" id="GO:0003697">
    <property type="term" value="F:single-stranded DNA binding"/>
    <property type="evidence" value="ECO:0007669"/>
    <property type="project" value="TreeGrafter"/>
</dbReference>
<evidence type="ECO:0000313" key="4">
    <source>
        <dbReference type="EMBL" id="TKA29172.1"/>
    </source>
</evidence>